<gene>
    <name evidence="8" type="ORF">ACET3X_009145</name>
</gene>
<evidence type="ECO:0000256" key="4">
    <source>
        <dbReference type="ARBA" id="ARBA00022989"/>
    </source>
</evidence>
<evidence type="ECO:0000259" key="7">
    <source>
        <dbReference type="PROSITE" id="PS50850"/>
    </source>
</evidence>
<comment type="caution">
    <text evidence="8">The sequence shown here is derived from an EMBL/GenBank/DDBJ whole genome shotgun (WGS) entry which is preliminary data.</text>
</comment>
<reference evidence="8 9" key="1">
    <citation type="submission" date="2024-09" db="EMBL/GenBank/DDBJ databases">
        <title>T2T genomes of carrot and Alternaria dauci and their utility for understanding host-pathogen interaction during carrot leaf blight disease.</title>
        <authorList>
            <person name="Liu W."/>
            <person name="Xu S."/>
            <person name="Ou C."/>
            <person name="Liu X."/>
            <person name="Zhuang F."/>
            <person name="Deng X.W."/>
        </authorList>
    </citation>
    <scope>NUCLEOTIDE SEQUENCE [LARGE SCALE GENOMIC DNA]</scope>
    <source>
        <strain evidence="8 9">A2016</strain>
    </source>
</reference>
<keyword evidence="9" id="KW-1185">Reference proteome</keyword>
<feature type="transmembrane region" description="Helical" evidence="6">
    <location>
        <begin position="282"/>
        <end position="306"/>
    </location>
</feature>
<sequence length="493" mass="55337">MATADLQRSTINEKHEEVQREYLEQNEVVETVENNKKEDALRRKLDCFVAPVMMMLMLISYLDRGNIGFAATQGMTTDIGLKGSELNTAVSVFYIFYILAEFPTSILVKRLQFNRVIPTITFCWGITCLCTGFVQNFAGLVTTRIFLGFFEGCLFPAMTLFLCNWYTREELGIRIAYLFIASALSGAFGGLIAFGILYMNGVAGWPGWRWLYVIEGIITVIWAFCCIFLVPKSFETAYFLNDEEKTLMRQRAHRTQAYSDSEGSGHYGKADIKEAAKDIKSWVHGLIQIAVVTILYGFGTFLPIIIRNGFSFSTEQAQYLVIPVNIWGAVVYAIGAYLSDRYQTRFLPLVLMAPIGIAGYAILLSSVSPYAQYFATYLVATACFLCTGGNITWLSANCAPDGKRAASLGILLTLTNIGGVVSGQIYQSNAAPKYTLGHAWSLGCLAFAWCGWWVIRAIYKRREKRKDIKLARGYVMPVGKQYTDREPDFRYQI</sequence>
<dbReference type="InterPro" id="IPR036259">
    <property type="entry name" value="MFS_trans_sf"/>
</dbReference>
<organism evidence="8 9">
    <name type="scientific">Alternaria dauci</name>
    <dbReference type="NCBI Taxonomy" id="48095"/>
    <lineage>
        <taxon>Eukaryota</taxon>
        <taxon>Fungi</taxon>
        <taxon>Dikarya</taxon>
        <taxon>Ascomycota</taxon>
        <taxon>Pezizomycotina</taxon>
        <taxon>Dothideomycetes</taxon>
        <taxon>Pleosporomycetidae</taxon>
        <taxon>Pleosporales</taxon>
        <taxon>Pleosporineae</taxon>
        <taxon>Pleosporaceae</taxon>
        <taxon>Alternaria</taxon>
        <taxon>Alternaria sect. Porri</taxon>
    </lineage>
</organism>
<protein>
    <recommendedName>
        <fullName evidence="7">Major facilitator superfamily (MFS) profile domain-containing protein</fullName>
    </recommendedName>
</protein>
<evidence type="ECO:0000256" key="2">
    <source>
        <dbReference type="ARBA" id="ARBA00022448"/>
    </source>
</evidence>
<keyword evidence="2" id="KW-0813">Transport</keyword>
<feature type="transmembrane region" description="Helical" evidence="6">
    <location>
        <begin position="438"/>
        <end position="459"/>
    </location>
</feature>
<dbReference type="PANTHER" id="PTHR43791">
    <property type="entry name" value="PERMEASE-RELATED"/>
    <property type="match status" value="1"/>
</dbReference>
<evidence type="ECO:0000256" key="6">
    <source>
        <dbReference type="SAM" id="Phobius"/>
    </source>
</evidence>
<feature type="transmembrane region" description="Helical" evidence="6">
    <location>
        <begin position="175"/>
        <end position="198"/>
    </location>
</feature>
<dbReference type="InterPro" id="IPR011701">
    <property type="entry name" value="MFS"/>
</dbReference>
<dbReference type="PANTHER" id="PTHR43791:SF24">
    <property type="entry name" value="NICOTINIC ACID PLASMA MEMBRANE TRANSPORTER"/>
    <property type="match status" value="1"/>
</dbReference>
<dbReference type="EMBL" id="JBHGVX010000009">
    <property type="protein sequence ID" value="KAL1792638.1"/>
    <property type="molecule type" value="Genomic_DNA"/>
</dbReference>
<evidence type="ECO:0000256" key="3">
    <source>
        <dbReference type="ARBA" id="ARBA00022692"/>
    </source>
</evidence>
<dbReference type="PROSITE" id="PS50850">
    <property type="entry name" value="MFS"/>
    <property type="match status" value="1"/>
</dbReference>
<evidence type="ECO:0000313" key="8">
    <source>
        <dbReference type="EMBL" id="KAL1792638.1"/>
    </source>
</evidence>
<comment type="subcellular location">
    <subcellularLocation>
        <location evidence="1">Membrane</location>
        <topology evidence="1">Multi-pass membrane protein</topology>
    </subcellularLocation>
</comment>
<feature type="transmembrane region" description="Helical" evidence="6">
    <location>
        <begin position="210"/>
        <end position="230"/>
    </location>
</feature>
<dbReference type="InterPro" id="IPR020846">
    <property type="entry name" value="MFS_dom"/>
</dbReference>
<evidence type="ECO:0000313" key="9">
    <source>
        <dbReference type="Proteomes" id="UP001578633"/>
    </source>
</evidence>
<evidence type="ECO:0000256" key="1">
    <source>
        <dbReference type="ARBA" id="ARBA00004141"/>
    </source>
</evidence>
<feature type="transmembrane region" description="Helical" evidence="6">
    <location>
        <begin position="370"/>
        <end position="393"/>
    </location>
</feature>
<feature type="domain" description="Major facilitator superfamily (MFS) profile" evidence="7">
    <location>
        <begin position="49"/>
        <end position="465"/>
    </location>
</feature>
<accession>A0ABR3U804</accession>
<keyword evidence="5 6" id="KW-0472">Membrane</keyword>
<name>A0ABR3U804_9PLEO</name>
<feature type="transmembrane region" description="Helical" evidence="6">
    <location>
        <begin position="45"/>
        <end position="62"/>
    </location>
</feature>
<feature type="transmembrane region" description="Helical" evidence="6">
    <location>
        <begin position="89"/>
        <end position="108"/>
    </location>
</feature>
<dbReference type="Gene3D" id="1.20.1250.20">
    <property type="entry name" value="MFS general substrate transporter like domains"/>
    <property type="match status" value="2"/>
</dbReference>
<proteinExistence type="predicted"/>
<feature type="transmembrane region" description="Helical" evidence="6">
    <location>
        <begin position="318"/>
        <end position="339"/>
    </location>
</feature>
<dbReference type="RefSeq" id="XP_069303222.1">
    <property type="nucleotide sequence ID" value="XM_069455307.1"/>
</dbReference>
<dbReference type="GeneID" id="96089467"/>
<dbReference type="Pfam" id="PF07690">
    <property type="entry name" value="MFS_1"/>
    <property type="match status" value="1"/>
</dbReference>
<keyword evidence="4 6" id="KW-1133">Transmembrane helix</keyword>
<dbReference type="Proteomes" id="UP001578633">
    <property type="component" value="Chromosome 9"/>
</dbReference>
<feature type="transmembrane region" description="Helical" evidence="6">
    <location>
        <begin position="145"/>
        <end position="163"/>
    </location>
</feature>
<feature type="transmembrane region" description="Helical" evidence="6">
    <location>
        <begin position="346"/>
        <end position="364"/>
    </location>
</feature>
<evidence type="ECO:0000256" key="5">
    <source>
        <dbReference type="ARBA" id="ARBA00023136"/>
    </source>
</evidence>
<dbReference type="SUPFAM" id="SSF103473">
    <property type="entry name" value="MFS general substrate transporter"/>
    <property type="match status" value="1"/>
</dbReference>
<feature type="transmembrane region" description="Helical" evidence="6">
    <location>
        <begin position="120"/>
        <end position="139"/>
    </location>
</feature>
<feature type="transmembrane region" description="Helical" evidence="6">
    <location>
        <begin position="405"/>
        <end position="426"/>
    </location>
</feature>
<keyword evidence="3 6" id="KW-0812">Transmembrane</keyword>